<dbReference type="PANTHER" id="PTHR10885">
    <property type="entry name" value="ISOPENTENYL-DIPHOSPHATE DELTA-ISOMERASE"/>
    <property type="match status" value="1"/>
</dbReference>
<dbReference type="Pfam" id="PF00293">
    <property type="entry name" value="NUDIX"/>
    <property type="match status" value="1"/>
</dbReference>
<protein>
    <submittedName>
        <fullName evidence="2">NUDIX domain-containing protein</fullName>
    </submittedName>
</protein>
<dbReference type="AlphaFoldDB" id="A0A5Q2RL07"/>
<reference evidence="2 3" key="1">
    <citation type="submission" date="2019-11" db="EMBL/GenBank/DDBJ databases">
        <authorList>
            <person name="He Y."/>
        </authorList>
    </citation>
    <scope>NUCLEOTIDE SEQUENCE [LARGE SCALE GENOMIC DNA]</scope>
    <source>
        <strain evidence="2 3">SCSIO 58843</strain>
    </source>
</reference>
<name>A0A5Q2RL07_9ACTN</name>
<gene>
    <name evidence="2" type="ORF">GH723_08390</name>
</gene>
<feature type="domain" description="Nudix hydrolase" evidence="1">
    <location>
        <begin position="27"/>
        <end position="166"/>
    </location>
</feature>
<evidence type="ECO:0000313" key="2">
    <source>
        <dbReference type="EMBL" id="QGG95116.1"/>
    </source>
</evidence>
<dbReference type="PANTHER" id="PTHR10885:SF20">
    <property type="entry name" value="NUDIX HYDROLASE DOMAIN-CONTAINING PROTEIN"/>
    <property type="match status" value="1"/>
</dbReference>
<evidence type="ECO:0000313" key="3">
    <source>
        <dbReference type="Proteomes" id="UP000334019"/>
    </source>
</evidence>
<organism evidence="2 3">
    <name type="scientific">Actinomarinicola tropica</name>
    <dbReference type="NCBI Taxonomy" id="2789776"/>
    <lineage>
        <taxon>Bacteria</taxon>
        <taxon>Bacillati</taxon>
        <taxon>Actinomycetota</taxon>
        <taxon>Acidimicrobiia</taxon>
        <taxon>Acidimicrobiales</taxon>
        <taxon>Iamiaceae</taxon>
        <taxon>Actinomarinicola</taxon>
    </lineage>
</organism>
<dbReference type="GO" id="GO:0009240">
    <property type="term" value="P:isopentenyl diphosphate biosynthetic process"/>
    <property type="evidence" value="ECO:0007669"/>
    <property type="project" value="TreeGrafter"/>
</dbReference>
<dbReference type="SUPFAM" id="SSF55811">
    <property type="entry name" value="Nudix"/>
    <property type="match status" value="1"/>
</dbReference>
<dbReference type="GO" id="GO:0004452">
    <property type="term" value="F:isopentenyl-diphosphate delta-isomerase activity"/>
    <property type="evidence" value="ECO:0007669"/>
    <property type="project" value="TreeGrafter"/>
</dbReference>
<accession>A0A5Q2RL07</accession>
<dbReference type="GO" id="GO:0005737">
    <property type="term" value="C:cytoplasm"/>
    <property type="evidence" value="ECO:0007669"/>
    <property type="project" value="TreeGrafter"/>
</dbReference>
<dbReference type="RefSeq" id="WP_153759224.1">
    <property type="nucleotide sequence ID" value="NZ_CP045851.1"/>
</dbReference>
<dbReference type="InterPro" id="IPR000086">
    <property type="entry name" value="NUDIX_hydrolase_dom"/>
</dbReference>
<dbReference type="EMBL" id="CP045851">
    <property type="protein sequence ID" value="QGG95116.1"/>
    <property type="molecule type" value="Genomic_DNA"/>
</dbReference>
<proteinExistence type="predicted"/>
<dbReference type="PROSITE" id="PS51462">
    <property type="entry name" value="NUDIX"/>
    <property type="match status" value="1"/>
</dbReference>
<dbReference type="Proteomes" id="UP000334019">
    <property type="component" value="Chromosome"/>
</dbReference>
<keyword evidence="3" id="KW-1185">Reference proteome</keyword>
<dbReference type="KEGG" id="atq:GH723_08390"/>
<dbReference type="InterPro" id="IPR015797">
    <property type="entry name" value="NUDIX_hydrolase-like_dom_sf"/>
</dbReference>
<evidence type="ECO:0000259" key="1">
    <source>
        <dbReference type="PROSITE" id="PS51462"/>
    </source>
</evidence>
<dbReference type="Gene3D" id="3.90.79.10">
    <property type="entry name" value="Nucleoside Triphosphate Pyrophosphohydrolase"/>
    <property type="match status" value="1"/>
</dbReference>
<dbReference type="CDD" id="cd04692">
    <property type="entry name" value="NUDIX_Hydrolase"/>
    <property type="match status" value="1"/>
</dbReference>
<sequence>MERLDTFDELGRHTGVADRLTVHAEGLWHQVIHILVVARRESGPVVVLQRRAASKSTFPGLLDLSATGHLAAGETPIDGLRELREELGIDVAPAALVRLGVRRLVDVTPEGTNRELAHVHLVADDRPLEAYAPDPTEVDAVVDLPVDAGLDLFTGRRDVVECAAVGADGATTRLTVERSSFVPDPPLGDVRLEGDAPGYWVTLLQMAGRLADGDHRLAI</sequence>